<dbReference type="EMBL" id="JBHTAS010000001">
    <property type="protein sequence ID" value="MFC7140099.1"/>
    <property type="molecule type" value="Genomic_DNA"/>
</dbReference>
<evidence type="ECO:0000256" key="4">
    <source>
        <dbReference type="ARBA" id="ARBA00022729"/>
    </source>
</evidence>
<dbReference type="AlphaFoldDB" id="A0ABD5XYH4"/>
<dbReference type="PROSITE" id="PS00775">
    <property type="entry name" value="GLYCOSYL_HYDROL_F3"/>
    <property type="match status" value="1"/>
</dbReference>
<dbReference type="GeneID" id="78820374"/>
<evidence type="ECO:0000313" key="9">
    <source>
        <dbReference type="Proteomes" id="UP001596432"/>
    </source>
</evidence>
<dbReference type="SMART" id="SM01217">
    <property type="entry name" value="Fn3_like"/>
    <property type="match status" value="1"/>
</dbReference>
<dbReference type="Gene3D" id="3.40.50.1700">
    <property type="entry name" value="Glycoside hydrolase family 3 C-terminal domain"/>
    <property type="match status" value="1"/>
</dbReference>
<dbReference type="Gene3D" id="2.60.40.10">
    <property type="entry name" value="Immunoglobulins"/>
    <property type="match status" value="1"/>
</dbReference>
<dbReference type="InterPro" id="IPR017853">
    <property type="entry name" value="GH"/>
</dbReference>
<evidence type="ECO:0000259" key="7">
    <source>
        <dbReference type="SMART" id="SM01217"/>
    </source>
</evidence>
<accession>A0ABD5XYH4</accession>
<dbReference type="EC" id="3.2.1.21" evidence="3"/>
<evidence type="ECO:0000256" key="3">
    <source>
        <dbReference type="ARBA" id="ARBA00012744"/>
    </source>
</evidence>
<dbReference type="InterPro" id="IPR001764">
    <property type="entry name" value="Glyco_hydro_3_N"/>
</dbReference>
<evidence type="ECO:0000256" key="5">
    <source>
        <dbReference type="ARBA" id="ARBA00022801"/>
    </source>
</evidence>
<comment type="caution">
    <text evidence="8">The sequence shown here is derived from an EMBL/GenBank/DDBJ whole genome shotgun (WGS) entry which is preliminary data.</text>
</comment>
<keyword evidence="6" id="KW-0326">Glycosidase</keyword>
<dbReference type="SUPFAM" id="SSF52279">
    <property type="entry name" value="Beta-D-glucan exohydrolase, C-terminal domain"/>
    <property type="match status" value="1"/>
</dbReference>
<proteinExistence type="inferred from homology"/>
<dbReference type="PANTHER" id="PTHR30620">
    <property type="entry name" value="PERIPLASMIC BETA-GLUCOSIDASE-RELATED"/>
    <property type="match status" value="1"/>
</dbReference>
<organism evidence="8 9">
    <name type="scientific">Halosimplex aquaticum</name>
    <dbReference type="NCBI Taxonomy" id="3026162"/>
    <lineage>
        <taxon>Archaea</taxon>
        <taxon>Methanobacteriati</taxon>
        <taxon>Methanobacteriota</taxon>
        <taxon>Stenosarchaea group</taxon>
        <taxon>Halobacteria</taxon>
        <taxon>Halobacteriales</taxon>
        <taxon>Haloarculaceae</taxon>
        <taxon>Halosimplex</taxon>
    </lineage>
</organism>
<keyword evidence="4" id="KW-0732">Signal</keyword>
<comment type="similarity">
    <text evidence="2">Belongs to the glycosyl hydrolase 3 family.</text>
</comment>
<protein>
    <recommendedName>
        <fullName evidence="3">beta-glucosidase</fullName>
        <ecNumber evidence="3">3.2.1.21</ecNumber>
    </recommendedName>
</protein>
<dbReference type="InterPro" id="IPR051915">
    <property type="entry name" value="Cellulose_Degrad_GH3"/>
</dbReference>
<dbReference type="GO" id="GO:0008422">
    <property type="term" value="F:beta-glucosidase activity"/>
    <property type="evidence" value="ECO:0007669"/>
    <property type="project" value="UniProtKB-EC"/>
</dbReference>
<gene>
    <name evidence="8" type="ORF">ACFQMA_09665</name>
</gene>
<keyword evidence="9" id="KW-1185">Reference proteome</keyword>
<dbReference type="InterPro" id="IPR013783">
    <property type="entry name" value="Ig-like_fold"/>
</dbReference>
<dbReference type="RefSeq" id="WP_274325666.1">
    <property type="nucleotide sequence ID" value="NZ_CP118158.1"/>
</dbReference>
<dbReference type="Pfam" id="PF00933">
    <property type="entry name" value="Glyco_hydro_3"/>
    <property type="match status" value="1"/>
</dbReference>
<dbReference type="InterPro" id="IPR026891">
    <property type="entry name" value="Fn3-like"/>
</dbReference>
<dbReference type="Gene3D" id="3.20.20.300">
    <property type="entry name" value="Glycoside hydrolase, family 3, N-terminal domain"/>
    <property type="match status" value="1"/>
</dbReference>
<dbReference type="Pfam" id="PF14310">
    <property type="entry name" value="Fn3-like"/>
    <property type="match status" value="1"/>
</dbReference>
<evidence type="ECO:0000256" key="6">
    <source>
        <dbReference type="ARBA" id="ARBA00023295"/>
    </source>
</evidence>
<dbReference type="InterPro" id="IPR019800">
    <property type="entry name" value="Glyco_hydro_3_AS"/>
</dbReference>
<reference evidence="8 9" key="1">
    <citation type="journal article" date="2019" name="Int. J. Syst. Evol. Microbiol.">
        <title>The Global Catalogue of Microorganisms (GCM) 10K type strain sequencing project: providing services to taxonomists for standard genome sequencing and annotation.</title>
        <authorList>
            <consortium name="The Broad Institute Genomics Platform"/>
            <consortium name="The Broad Institute Genome Sequencing Center for Infectious Disease"/>
            <person name="Wu L."/>
            <person name="Ma J."/>
        </authorList>
    </citation>
    <scope>NUCLEOTIDE SEQUENCE [LARGE SCALE GENOMIC DNA]</scope>
    <source>
        <strain evidence="8 9">XZYJT29</strain>
    </source>
</reference>
<dbReference type="PRINTS" id="PR00133">
    <property type="entry name" value="GLHYDRLASE3"/>
</dbReference>
<dbReference type="Proteomes" id="UP001596432">
    <property type="component" value="Unassembled WGS sequence"/>
</dbReference>
<dbReference type="PANTHER" id="PTHR30620:SF16">
    <property type="entry name" value="LYSOSOMAL BETA GLUCOSIDASE"/>
    <property type="match status" value="1"/>
</dbReference>
<dbReference type="SUPFAM" id="SSF51445">
    <property type="entry name" value="(Trans)glycosidases"/>
    <property type="match status" value="1"/>
</dbReference>
<name>A0ABD5XYH4_9EURY</name>
<keyword evidence="5 8" id="KW-0378">Hydrolase</keyword>
<dbReference type="InterPro" id="IPR036962">
    <property type="entry name" value="Glyco_hydro_3_N_sf"/>
</dbReference>
<evidence type="ECO:0000313" key="8">
    <source>
        <dbReference type="EMBL" id="MFC7140099.1"/>
    </source>
</evidence>
<evidence type="ECO:0000256" key="2">
    <source>
        <dbReference type="ARBA" id="ARBA00005336"/>
    </source>
</evidence>
<dbReference type="InterPro" id="IPR002772">
    <property type="entry name" value="Glyco_hydro_3_C"/>
</dbReference>
<feature type="domain" description="Fibronectin type III-like" evidence="7">
    <location>
        <begin position="663"/>
        <end position="732"/>
    </location>
</feature>
<evidence type="ECO:0000256" key="1">
    <source>
        <dbReference type="ARBA" id="ARBA00000448"/>
    </source>
</evidence>
<dbReference type="Pfam" id="PF01915">
    <property type="entry name" value="Glyco_hydro_3_C"/>
    <property type="match status" value="1"/>
</dbReference>
<sequence>MPESGREAEYQQSKLPVSRRVSDLLERMTLEEKAGQLVGTWAGTMHRELDVDDVKDLIREKHLGCAAPFGWGGSAGTEVGEIVDIVNELQEVATEETRLGIPLFLNVDAVHGHAYVADATVFPNGLGAAATWNPDAIEEGASITATEIAATGAHQNYSPTCDVGRDPRWGRVFETFGESPRLVAEMAAAKVRGYQGDGLEAEDTVVSTAKHFPAYSEPERGEDAAPVDVSEYKLRNTFVPPFEAALDAGVESVMPCYNSINGEPVHGSARWLTDLLRGDLGFDGTIVSDWGGVRHLTDDHKTAADLREATYDARTAGLDVASVGNDLEAEELVDLVESGDLAESVLDASVERVLERKFRMGLFEDPYVDKREALDTVGAADHQQSALEVVRDSLTLCKNDDFLPLSGDEDVFVGGPNADNLVHQVGGWSVESEEHVDGTTILEEIRAHVDGDVTHEQGAGLHETIDVEAAAEQAADADVAVLALGEGWYLHEFGAGGPRTETGEFPTREQIDIPEAQQELVDAVAETGTPVVGVLVTGRPLAVERLDEQAEAVLMAYFPGTMGGKAVAETLVGENDPSGRLPITVPRSGTQVDVHHDHLHQPRPIGDSEHPDSYDPLYPFGHGLTYTEFETDQPVVAEEVLGPGDTAEVSVAVENVGDRAGTEIVQVYSRTESKTLVMPERRLQAFERVDLDAGEEATVSVNVPVEQLGVYAPGDGHRVEPGHYDLVVGDEAVTIRVEGDYV</sequence>
<comment type="catalytic activity">
    <reaction evidence="1">
        <text>Hydrolysis of terminal, non-reducing beta-D-glucosyl residues with release of beta-D-glucose.</text>
        <dbReference type="EC" id="3.2.1.21"/>
    </reaction>
</comment>
<dbReference type="InterPro" id="IPR036881">
    <property type="entry name" value="Glyco_hydro_3_C_sf"/>
</dbReference>